<proteinExistence type="predicted"/>
<dbReference type="EMBL" id="KQ420113">
    <property type="protein sequence ID" value="KOF81270.1"/>
    <property type="molecule type" value="Genomic_DNA"/>
</dbReference>
<reference evidence="2" key="1">
    <citation type="submission" date="2015-07" db="EMBL/GenBank/DDBJ databases">
        <title>MeaNS - Measles Nucleotide Surveillance Program.</title>
        <authorList>
            <person name="Tran T."/>
            <person name="Druce J."/>
        </authorList>
    </citation>
    <scope>NUCLEOTIDE SEQUENCE</scope>
    <source>
        <strain evidence="2">UCB-OBI-ISO-001</strain>
        <tissue evidence="2">Gonad</tissue>
    </source>
</reference>
<organism evidence="2">
    <name type="scientific">Octopus bimaculoides</name>
    <name type="common">California two-spotted octopus</name>
    <dbReference type="NCBI Taxonomy" id="37653"/>
    <lineage>
        <taxon>Eukaryota</taxon>
        <taxon>Metazoa</taxon>
        <taxon>Spiralia</taxon>
        <taxon>Lophotrochozoa</taxon>
        <taxon>Mollusca</taxon>
        <taxon>Cephalopoda</taxon>
        <taxon>Coleoidea</taxon>
        <taxon>Octopodiformes</taxon>
        <taxon>Octopoda</taxon>
        <taxon>Incirrata</taxon>
        <taxon>Octopodidae</taxon>
        <taxon>Octopus</taxon>
    </lineage>
</organism>
<sequence length="101" mass="11470">MKLPIFILVILVHALLLDEIEARKQCAHLRGREKAKCLKEARNSNKKRCADLRGRERAECMKRGPAPNTNTLSTPEPDIEEKNVTLARAAFYEPLGHSHIK</sequence>
<feature type="chain" id="PRO_5005583385" evidence="1">
    <location>
        <begin position="23"/>
        <end position="101"/>
    </location>
</feature>
<gene>
    <name evidence="2" type="ORF">OCBIM_22026771mg</name>
</gene>
<evidence type="ECO:0000256" key="1">
    <source>
        <dbReference type="SAM" id="SignalP"/>
    </source>
</evidence>
<feature type="signal peptide" evidence="1">
    <location>
        <begin position="1"/>
        <end position="22"/>
    </location>
</feature>
<dbReference type="AlphaFoldDB" id="A0A0L8GXG4"/>
<evidence type="ECO:0000313" key="2">
    <source>
        <dbReference type="EMBL" id="KOF81270.1"/>
    </source>
</evidence>
<protein>
    <submittedName>
        <fullName evidence="2">Uncharacterized protein</fullName>
    </submittedName>
</protein>
<keyword evidence="1" id="KW-0732">Signal</keyword>
<name>A0A0L8GXG4_OCTBM</name>
<accession>A0A0L8GXG4</accession>